<comment type="caution">
    <text evidence="1">The sequence shown here is derived from an EMBL/GenBank/DDBJ whole genome shotgun (WGS) entry which is preliminary data.</text>
</comment>
<gene>
    <name evidence="1" type="ORF">F5983_33660</name>
</gene>
<dbReference type="AlphaFoldDB" id="A0A5N5EEU1"/>
<keyword evidence="2" id="KW-1185">Reference proteome</keyword>
<dbReference type="GO" id="GO:0003677">
    <property type="term" value="F:DNA binding"/>
    <property type="evidence" value="ECO:0007669"/>
    <property type="project" value="InterPro"/>
</dbReference>
<evidence type="ECO:0000313" key="1">
    <source>
        <dbReference type="EMBL" id="KAB2588181.1"/>
    </source>
</evidence>
<accession>A0A5N5EEU1</accession>
<dbReference type="Gene3D" id="1.25.40.10">
    <property type="entry name" value="Tetratricopeptide repeat domain"/>
    <property type="match status" value="1"/>
</dbReference>
<organism evidence="1 2">
    <name type="scientific">Streptomyces arboris</name>
    <dbReference type="NCBI Taxonomy" id="2600619"/>
    <lineage>
        <taxon>Bacteria</taxon>
        <taxon>Bacillati</taxon>
        <taxon>Actinomycetota</taxon>
        <taxon>Actinomycetes</taxon>
        <taxon>Kitasatosporales</taxon>
        <taxon>Streptomycetaceae</taxon>
        <taxon>Streptomyces</taxon>
    </lineage>
</organism>
<name>A0A5N5EEU1_9ACTN</name>
<dbReference type="InterPro" id="IPR011990">
    <property type="entry name" value="TPR-like_helical_dom_sf"/>
</dbReference>
<dbReference type="RefSeq" id="WP_151513627.1">
    <property type="nucleotide sequence ID" value="NZ_VYUA01000056.1"/>
</dbReference>
<dbReference type="Proteomes" id="UP000326907">
    <property type="component" value="Unassembled WGS sequence"/>
</dbReference>
<sequence length="450" mass="48515">MDETPWHPLTAAREAAGLSREQLADRVRAAAARRGLRSGVDKSRVTKWETKGVRPDDQHQVYIAEALGLPAPAPGGPLPWPYWLPGAGQPLLPENIVALGPATTVPALREAFQATMDHTRRRIVVSAVSSTALLTLAGTWAQPSHTAAAQPEPSDTATLFDGEEIDRLEQATALFTNRATEDRMRTIGVLEALLQSVTDLLDERRHGAQGTARLHVLAAKLASEVGWHRFDLNRHAEAARFWIGGLHSTHELGDIDAGAGLLSDLAYQASWRSRPNTAADLLRRALSRARHPVAQSLLQLRLARALAVLGDRQGTLRALAAADKLLSMPAADPAPSFCSWHSTADLAVDTGQALLDLGDTRTAHHLIREGQAKLPAARIKTYGVFTAYRARSYLQLREPEKAAAAATEALDLALRIGAPRCVTLVRDLTPAFEAFPTAQGVPELLARTAA</sequence>
<proteinExistence type="predicted"/>
<dbReference type="SUPFAM" id="SSF47413">
    <property type="entry name" value="lambda repressor-like DNA-binding domains"/>
    <property type="match status" value="1"/>
</dbReference>
<dbReference type="Gene3D" id="1.10.260.40">
    <property type="entry name" value="lambda repressor-like DNA-binding domains"/>
    <property type="match status" value="1"/>
</dbReference>
<evidence type="ECO:0000313" key="2">
    <source>
        <dbReference type="Proteomes" id="UP000326907"/>
    </source>
</evidence>
<reference evidence="1 2" key="1">
    <citation type="submission" date="2019-09" db="EMBL/GenBank/DDBJ databases">
        <authorList>
            <person name="Liu P."/>
        </authorList>
    </citation>
    <scope>NUCLEOTIDE SEQUENCE [LARGE SCALE GENOMIC DNA]</scope>
    <source>
        <strain evidence="1 2">TRM68085</strain>
    </source>
</reference>
<dbReference type="EMBL" id="VYUA01000056">
    <property type="protein sequence ID" value="KAB2588181.1"/>
    <property type="molecule type" value="Genomic_DNA"/>
</dbReference>
<dbReference type="InterPro" id="IPR010982">
    <property type="entry name" value="Lambda_DNA-bd_dom_sf"/>
</dbReference>
<protein>
    <submittedName>
        <fullName evidence="1">Helix-turn-helix domain-containing protein</fullName>
    </submittedName>
</protein>